<dbReference type="InterPro" id="IPR036318">
    <property type="entry name" value="FAD-bd_PCMH-like_sf"/>
</dbReference>
<feature type="transmembrane region" description="Helical" evidence="10">
    <location>
        <begin position="97"/>
        <end position="117"/>
    </location>
</feature>
<dbReference type="PANTHER" id="PTHR43099:SF2">
    <property type="entry name" value="UPF0053 PROTEIN YRKA"/>
    <property type="match status" value="1"/>
</dbReference>
<dbReference type="Pfam" id="PF00571">
    <property type="entry name" value="CBS"/>
    <property type="match status" value="1"/>
</dbReference>
<dbReference type="InterPro" id="IPR002550">
    <property type="entry name" value="CNNM"/>
</dbReference>
<dbReference type="InterPro" id="IPR005170">
    <property type="entry name" value="Transptr-assoc_dom"/>
</dbReference>
<dbReference type="Gene3D" id="3.10.580.10">
    <property type="entry name" value="CBS-domain"/>
    <property type="match status" value="1"/>
</dbReference>
<keyword evidence="7 9" id="KW-0472">Membrane</keyword>
<evidence type="ECO:0000256" key="6">
    <source>
        <dbReference type="ARBA" id="ARBA00023122"/>
    </source>
</evidence>
<dbReference type="InterPro" id="IPR051676">
    <property type="entry name" value="UPF0053_domain"/>
</dbReference>
<feature type="transmembrane region" description="Helical" evidence="10">
    <location>
        <begin position="57"/>
        <end position="85"/>
    </location>
</feature>
<dbReference type="InterPro" id="IPR044751">
    <property type="entry name" value="Ion_transp-like_CBS"/>
</dbReference>
<comment type="caution">
    <text evidence="13">The sequence shown here is derived from an EMBL/GenBank/DDBJ whole genome shotgun (WGS) entry which is preliminary data.</text>
</comment>
<evidence type="ECO:0000256" key="3">
    <source>
        <dbReference type="ARBA" id="ARBA00022692"/>
    </source>
</evidence>
<dbReference type="InterPro" id="IPR016169">
    <property type="entry name" value="FAD-bd_PCMH_sub2"/>
</dbReference>
<evidence type="ECO:0000259" key="12">
    <source>
        <dbReference type="PROSITE" id="PS51846"/>
    </source>
</evidence>
<dbReference type="SMART" id="SM01091">
    <property type="entry name" value="CorC_HlyC"/>
    <property type="match status" value="1"/>
</dbReference>
<dbReference type="InterPro" id="IPR000644">
    <property type="entry name" value="CBS_dom"/>
</dbReference>
<keyword evidence="2" id="KW-1003">Cell membrane</keyword>
<feature type="domain" description="CNNM transmembrane" evidence="12">
    <location>
        <begin position="1"/>
        <end position="197"/>
    </location>
</feature>
<dbReference type="Gene3D" id="3.30.465.10">
    <property type="match status" value="1"/>
</dbReference>
<evidence type="ECO:0000256" key="4">
    <source>
        <dbReference type="ARBA" id="ARBA00022737"/>
    </source>
</evidence>
<dbReference type="InterPro" id="IPR046342">
    <property type="entry name" value="CBS_dom_sf"/>
</dbReference>
<evidence type="ECO:0000313" key="13">
    <source>
        <dbReference type="EMBL" id="MFD2742217.1"/>
    </source>
</evidence>
<dbReference type="EMBL" id="JBHUMB010000005">
    <property type="protein sequence ID" value="MFD2742217.1"/>
    <property type="molecule type" value="Genomic_DNA"/>
</dbReference>
<protein>
    <submittedName>
        <fullName evidence="13">Hemolysin family protein</fullName>
    </submittedName>
</protein>
<feature type="transmembrane region" description="Helical" evidence="10">
    <location>
        <begin position="6"/>
        <end position="28"/>
    </location>
</feature>
<evidence type="ECO:0000313" key="14">
    <source>
        <dbReference type="Proteomes" id="UP001597418"/>
    </source>
</evidence>
<dbReference type="SUPFAM" id="SSF56176">
    <property type="entry name" value="FAD-binding/transporter-associated domain-like"/>
    <property type="match status" value="1"/>
</dbReference>
<evidence type="ECO:0000256" key="9">
    <source>
        <dbReference type="PROSITE-ProRule" id="PRU01193"/>
    </source>
</evidence>
<evidence type="ECO:0000259" key="11">
    <source>
        <dbReference type="PROSITE" id="PS51371"/>
    </source>
</evidence>
<dbReference type="PANTHER" id="PTHR43099">
    <property type="entry name" value="UPF0053 PROTEIN YRKA"/>
    <property type="match status" value="1"/>
</dbReference>
<dbReference type="CDD" id="cd04590">
    <property type="entry name" value="CBS_pair_CorC_HlyC_assoc"/>
    <property type="match status" value="1"/>
</dbReference>
<dbReference type="RefSeq" id="WP_066753748.1">
    <property type="nucleotide sequence ID" value="NZ_JBHUMB010000005.1"/>
</dbReference>
<sequence length="439" mass="48898">MITEVGIILLLILLNAILAASETAILASRKSRLQVGARKNRSTAAAVLLLKNNPNRFLLTIQIGITLIGILIGVISSGHIATALANRLAEITWLAPYSVPVAITMIVLVTTYLALVVGELIPKRMGNANPERYATWIAKPMMVLNKLIRPFTWLLNKSTDIISAIFKISTVRETVTEEEIKALVDEGVSSGIIEHIEHDLVDRILSLGDKKAINLMVHRSKITYLDINNSFEQHREFILSAEHTEYPVCDGSFDKIIGVVHSKALFKAYLTGSVLNLEELMKPIPFVHENSFAYAALESLRQSEVTQAAVVDEYGSPQGIITMYDIMDNLVGGFAVEDMSDHKHIRQRTDGTYIVDGSYQIDDFFHFFHLVPSEKEQNDLAGTTTVAGLVFLLLDQIPKEGDTISFQHLTFEVIDMDVHRIDKLCVSLSERRDEEISDL</sequence>
<keyword evidence="4" id="KW-0677">Repeat</keyword>
<dbReference type="Pfam" id="PF03471">
    <property type="entry name" value="CorC_HlyC"/>
    <property type="match status" value="1"/>
</dbReference>
<keyword evidence="6 8" id="KW-0129">CBS domain</keyword>
<keyword evidence="3 9" id="KW-0812">Transmembrane</keyword>
<reference evidence="14" key="1">
    <citation type="journal article" date="2019" name="Int. J. Syst. Evol. Microbiol.">
        <title>The Global Catalogue of Microorganisms (GCM) 10K type strain sequencing project: providing services to taxonomists for standard genome sequencing and annotation.</title>
        <authorList>
            <consortium name="The Broad Institute Genomics Platform"/>
            <consortium name="The Broad Institute Genome Sequencing Center for Infectious Disease"/>
            <person name="Wu L."/>
            <person name="Ma J."/>
        </authorList>
    </citation>
    <scope>NUCLEOTIDE SEQUENCE [LARGE SCALE GENOMIC DNA]</scope>
    <source>
        <strain evidence="14">KCTC 42247</strain>
    </source>
</reference>
<name>A0ABW5U8R8_9SPHI</name>
<dbReference type="SUPFAM" id="SSF54631">
    <property type="entry name" value="CBS-domain pair"/>
    <property type="match status" value="1"/>
</dbReference>
<evidence type="ECO:0000256" key="5">
    <source>
        <dbReference type="ARBA" id="ARBA00022989"/>
    </source>
</evidence>
<dbReference type="PROSITE" id="PS51846">
    <property type="entry name" value="CNNM"/>
    <property type="match status" value="1"/>
</dbReference>
<gene>
    <name evidence="13" type="ORF">ACFSQ6_02280</name>
</gene>
<accession>A0ABW5U8R8</accession>
<evidence type="ECO:0000256" key="2">
    <source>
        <dbReference type="ARBA" id="ARBA00022475"/>
    </source>
</evidence>
<dbReference type="Proteomes" id="UP001597418">
    <property type="component" value="Unassembled WGS sequence"/>
</dbReference>
<comment type="subcellular location">
    <subcellularLocation>
        <location evidence="1">Cell membrane</location>
        <topology evidence="1">Multi-pass membrane protein</topology>
    </subcellularLocation>
</comment>
<proteinExistence type="predicted"/>
<evidence type="ECO:0000256" key="10">
    <source>
        <dbReference type="SAM" id="Phobius"/>
    </source>
</evidence>
<evidence type="ECO:0000256" key="1">
    <source>
        <dbReference type="ARBA" id="ARBA00004651"/>
    </source>
</evidence>
<keyword evidence="5 9" id="KW-1133">Transmembrane helix</keyword>
<evidence type="ECO:0000256" key="7">
    <source>
        <dbReference type="ARBA" id="ARBA00023136"/>
    </source>
</evidence>
<keyword evidence="14" id="KW-1185">Reference proteome</keyword>
<feature type="domain" description="CBS" evidence="11">
    <location>
        <begin position="280"/>
        <end position="336"/>
    </location>
</feature>
<dbReference type="Pfam" id="PF01595">
    <property type="entry name" value="CNNM"/>
    <property type="match status" value="1"/>
</dbReference>
<organism evidence="13 14">
    <name type="scientific">Sphingobacterium populi</name>
    <dbReference type="NCBI Taxonomy" id="1812824"/>
    <lineage>
        <taxon>Bacteria</taxon>
        <taxon>Pseudomonadati</taxon>
        <taxon>Bacteroidota</taxon>
        <taxon>Sphingobacteriia</taxon>
        <taxon>Sphingobacteriales</taxon>
        <taxon>Sphingobacteriaceae</taxon>
        <taxon>Sphingobacterium</taxon>
    </lineage>
</organism>
<evidence type="ECO:0000256" key="8">
    <source>
        <dbReference type="PROSITE-ProRule" id="PRU00703"/>
    </source>
</evidence>
<dbReference type="PROSITE" id="PS51371">
    <property type="entry name" value="CBS"/>
    <property type="match status" value="1"/>
</dbReference>